<accession>V7I4T6</accession>
<dbReference type="STRING" id="994573.T472_0212125"/>
<dbReference type="Proteomes" id="UP000017747">
    <property type="component" value="Unassembled WGS sequence"/>
</dbReference>
<dbReference type="EMBL" id="AXUN02000183">
    <property type="protein sequence ID" value="ETA80301.1"/>
    <property type="molecule type" value="Genomic_DNA"/>
</dbReference>
<sequence length="102" mass="11826">MYILDVVTHQEIYAGIEPLGIDVLYNVLDVLALKKDSIIRHLADFFEKKTDRSGPEAFYNVTTYAFESTRWGELRMFGFSKDHKNNEVQLVMRLLLDNNGIL</sequence>
<comment type="caution">
    <text evidence="1">The sequence shown here is derived from an EMBL/GenBank/DDBJ whole genome shotgun (WGS) entry which is preliminary data.</text>
</comment>
<name>V7I4T6_9CLOT</name>
<protein>
    <submittedName>
        <fullName evidence="1">Uncharacterized protein</fullName>
    </submittedName>
</protein>
<keyword evidence="2" id="KW-1185">Reference proteome</keyword>
<reference evidence="1 2" key="1">
    <citation type="journal article" date="2014" name="Genome Announc.">
        <title>Genome Sequence of Youngiibacter fragilis, the Type Strain of the Genus Youngiibacter.</title>
        <authorList>
            <person name="Wawrik C.B."/>
            <person name="Callaghan A.V."/>
            <person name="Stamps B.W."/>
            <person name="Wawrik B."/>
        </authorList>
    </citation>
    <scope>NUCLEOTIDE SEQUENCE [LARGE SCALE GENOMIC DNA]</scope>
    <source>
        <strain evidence="1 2">232.1</strain>
    </source>
</reference>
<proteinExistence type="predicted"/>
<dbReference type="PATRIC" id="fig|994573.3.peg.2255"/>
<evidence type="ECO:0000313" key="2">
    <source>
        <dbReference type="Proteomes" id="UP000017747"/>
    </source>
</evidence>
<evidence type="ECO:0000313" key="1">
    <source>
        <dbReference type="EMBL" id="ETA80301.1"/>
    </source>
</evidence>
<gene>
    <name evidence="1" type="ORF">T472_0212125</name>
</gene>
<dbReference type="AlphaFoldDB" id="V7I4T6"/>
<organism evidence="1 2">
    <name type="scientific">Youngiibacter fragilis 232.1</name>
    <dbReference type="NCBI Taxonomy" id="994573"/>
    <lineage>
        <taxon>Bacteria</taxon>
        <taxon>Bacillati</taxon>
        <taxon>Bacillota</taxon>
        <taxon>Clostridia</taxon>
        <taxon>Eubacteriales</taxon>
        <taxon>Clostridiaceae</taxon>
        <taxon>Youngiibacter</taxon>
    </lineage>
</organism>
<dbReference type="eggNOG" id="COG5421">
    <property type="taxonomic scope" value="Bacteria"/>
</dbReference>